<evidence type="ECO:0000256" key="7">
    <source>
        <dbReference type="PIRNR" id="PIRNR029171"/>
    </source>
</evidence>
<evidence type="ECO:0000256" key="1">
    <source>
        <dbReference type="ARBA" id="ARBA00001024"/>
    </source>
</evidence>
<keyword evidence="4" id="KW-0378">Hydrolase</keyword>
<dbReference type="PIRSF" id="PIRSF029171">
    <property type="entry name" value="Esterase_LipA"/>
    <property type="match status" value="1"/>
</dbReference>
<keyword evidence="9" id="KW-1185">Reference proteome</keyword>
<sequence>MRFSPQNWIALAIAATIVVAAPNPQKNKRAPFPDPNDDDFYKNPANITSYSNGEIIRSRKAATDLGNLNNVDSFQLSYRTTNTQNEAQANVATVWLPAKPASPPKIFFVQLWEDSTQLNCAPSYNYLTGLDQPNKVPATIDTLVIVSWALQQGYYVVSSDHAGPRSAFIGGWENGMAVLDGVRALKHYKSLPSDSAVGFYGYSGGGHATARAVNLQESYAPELNVVAAAYGGVPTSALLLFLNKGFVAGFVVAGLSGISLAYPEVEAYLKPRLTARGQQALAQVQSRDFCVANVVTHNNFVDVFSLVNQNDFLDQDPVRQVIARETLLQAEASYTVPVPRFPRFMWHGNIDEIVPFIPDADYVKEQCRKGANINWNVLPLTGHAGAEIVGLVPALDWMGKVFRGQTPKVSCGNGVPAISGINSPSAKQVLGSDLAKRLEELKSPQSSLVKLFSGVAPS</sequence>
<evidence type="ECO:0000256" key="3">
    <source>
        <dbReference type="ARBA" id="ARBA00022525"/>
    </source>
</evidence>
<accession>E6ZNA3</accession>
<dbReference type="eggNOG" id="ENOG502S2P7">
    <property type="taxonomic scope" value="Eukaryota"/>
</dbReference>
<reference evidence="8 9" key="1">
    <citation type="journal article" date="2010" name="Science">
        <title>Pathogenicity determinants in smut fungi revealed by genome comparison.</title>
        <authorList>
            <person name="Schirawski J."/>
            <person name="Mannhaupt G."/>
            <person name="Muench K."/>
            <person name="Brefort T."/>
            <person name="Schipper K."/>
            <person name="Doehlemann G."/>
            <person name="Di Stasio M."/>
            <person name="Roessel N."/>
            <person name="Mendoza-Mendoza A."/>
            <person name="Pester D."/>
            <person name="Mueller O."/>
            <person name="Winterberg B."/>
            <person name="Meyer E."/>
            <person name="Ghareeb H."/>
            <person name="Wollenberg T."/>
            <person name="Muensterkoetter M."/>
            <person name="Wong P."/>
            <person name="Walter M."/>
            <person name="Stukenbrock E."/>
            <person name="Gueldener U."/>
            <person name="Kahmann R."/>
        </authorList>
    </citation>
    <scope>NUCLEOTIDE SEQUENCE [LARGE SCALE GENOMIC DNA]</scope>
    <source>
        <strain evidence="9">SRZ2</strain>
    </source>
</reference>
<comment type="subcellular location">
    <subcellularLocation>
        <location evidence="2">Secreted</location>
    </subcellularLocation>
</comment>
<dbReference type="ESTHER" id="spore-e6zna3">
    <property type="family name" value="Fungal-Bact_LIP"/>
</dbReference>
<dbReference type="VEuPathDB" id="FungiDB:sr14993"/>
<dbReference type="AlphaFoldDB" id="E6ZNA3"/>
<evidence type="ECO:0000313" key="8">
    <source>
        <dbReference type="EMBL" id="CBQ68710.1"/>
    </source>
</evidence>
<dbReference type="GO" id="GO:0004806">
    <property type="term" value="F:triacylglycerol lipase activity"/>
    <property type="evidence" value="ECO:0007669"/>
    <property type="project" value="UniProtKB-UniRule"/>
</dbReference>
<dbReference type="EC" id="3.1.1.3" evidence="7"/>
<dbReference type="HOGENOM" id="CLU_029538_5_0_1"/>
<evidence type="ECO:0000256" key="5">
    <source>
        <dbReference type="ARBA" id="ARBA00022963"/>
    </source>
</evidence>
<name>E6ZNA3_SPORE</name>
<keyword evidence="3 7" id="KW-0964">Secreted</keyword>
<dbReference type="PANTHER" id="PTHR34853:SF1">
    <property type="entry name" value="LIPASE 5"/>
    <property type="match status" value="1"/>
</dbReference>
<gene>
    <name evidence="8" type="ORF">sr14993</name>
</gene>
<evidence type="ECO:0000256" key="4">
    <source>
        <dbReference type="ARBA" id="ARBA00022801"/>
    </source>
</evidence>
<feature type="signal peptide" evidence="7">
    <location>
        <begin position="1"/>
        <end position="20"/>
    </location>
</feature>
<dbReference type="Pfam" id="PF03583">
    <property type="entry name" value="LIP"/>
    <property type="match status" value="1"/>
</dbReference>
<dbReference type="OrthoDB" id="2373480at2759"/>
<dbReference type="Gene3D" id="1.10.260.130">
    <property type="match status" value="1"/>
</dbReference>
<dbReference type="SUPFAM" id="SSF53474">
    <property type="entry name" value="alpha/beta-Hydrolases"/>
    <property type="match status" value="1"/>
</dbReference>
<dbReference type="GO" id="GO:0005576">
    <property type="term" value="C:extracellular region"/>
    <property type="evidence" value="ECO:0007669"/>
    <property type="project" value="UniProtKB-SubCell"/>
</dbReference>
<organism evidence="8 9">
    <name type="scientific">Sporisorium reilianum (strain SRZ2)</name>
    <name type="common">Maize head smut fungus</name>
    <dbReference type="NCBI Taxonomy" id="999809"/>
    <lineage>
        <taxon>Eukaryota</taxon>
        <taxon>Fungi</taxon>
        <taxon>Dikarya</taxon>
        <taxon>Basidiomycota</taxon>
        <taxon>Ustilaginomycotina</taxon>
        <taxon>Ustilaginomycetes</taxon>
        <taxon>Ustilaginales</taxon>
        <taxon>Ustilaginaceae</taxon>
        <taxon>Sporisorium</taxon>
    </lineage>
</organism>
<dbReference type="PANTHER" id="PTHR34853">
    <property type="match status" value="1"/>
</dbReference>
<dbReference type="GO" id="GO:0016042">
    <property type="term" value="P:lipid catabolic process"/>
    <property type="evidence" value="ECO:0007669"/>
    <property type="project" value="UniProtKB-UniRule"/>
</dbReference>
<keyword evidence="5 7" id="KW-0442">Lipid degradation</keyword>
<comment type="catalytic activity">
    <reaction evidence="1 7">
        <text>a triacylglycerol + H2O = a diacylglycerol + a fatty acid + H(+)</text>
        <dbReference type="Rhea" id="RHEA:12044"/>
        <dbReference type="ChEBI" id="CHEBI:15377"/>
        <dbReference type="ChEBI" id="CHEBI:15378"/>
        <dbReference type="ChEBI" id="CHEBI:17855"/>
        <dbReference type="ChEBI" id="CHEBI:18035"/>
        <dbReference type="ChEBI" id="CHEBI:28868"/>
        <dbReference type="EC" id="3.1.1.3"/>
    </reaction>
</comment>
<evidence type="ECO:0000313" key="9">
    <source>
        <dbReference type="Proteomes" id="UP000008867"/>
    </source>
</evidence>
<comment type="similarity">
    <text evidence="7">Belongs to the AB hydrolase superfamily. Lipase family.</text>
</comment>
<keyword evidence="7" id="KW-0732">Signal</keyword>
<dbReference type="Gene3D" id="3.40.50.1820">
    <property type="entry name" value="alpha/beta hydrolase"/>
    <property type="match status" value="1"/>
</dbReference>
<dbReference type="InterPro" id="IPR029058">
    <property type="entry name" value="AB_hydrolase_fold"/>
</dbReference>
<feature type="chain" id="PRO_5013435458" description="Lipase" evidence="7">
    <location>
        <begin position="21"/>
        <end position="458"/>
    </location>
</feature>
<protein>
    <recommendedName>
        <fullName evidence="7">Lipase</fullName>
        <ecNumber evidence="7">3.1.1.3</ecNumber>
    </recommendedName>
</protein>
<keyword evidence="6 7" id="KW-0443">Lipid metabolism</keyword>
<dbReference type="Proteomes" id="UP000008867">
    <property type="component" value="Chromosome 11"/>
</dbReference>
<dbReference type="EMBL" id="FQ311432">
    <property type="protein sequence ID" value="CBQ68710.1"/>
    <property type="molecule type" value="Genomic_DNA"/>
</dbReference>
<proteinExistence type="inferred from homology"/>
<dbReference type="InterPro" id="IPR005152">
    <property type="entry name" value="Lipase_secreted"/>
</dbReference>
<evidence type="ECO:0000256" key="2">
    <source>
        <dbReference type="ARBA" id="ARBA00004613"/>
    </source>
</evidence>
<evidence type="ECO:0000256" key="6">
    <source>
        <dbReference type="ARBA" id="ARBA00023098"/>
    </source>
</evidence>